<dbReference type="InterPro" id="IPR053137">
    <property type="entry name" value="NLR-like"/>
</dbReference>
<evidence type="ECO:0000259" key="2">
    <source>
        <dbReference type="Pfam" id="PF00931"/>
    </source>
</evidence>
<sequence>MAASRSPSRTEYHFAWICALPLELAAASAMLDETYPSLPATTAHNAYTLGRIHNHHIVLTCLPAGIYGTTSATAVVSHLESTFPNLRYGILVGIGGGVPSKTADVRLGDVVVSRPTGSFGGVIQYDFGKATSGGRFQHTGMLNQPPMVLLTAVSQLEANRMMERDGFILERMSEVFRRHPDMQEAFSRPQQEDCLFRSTYKHAASESTCLGCDPAEQKDRAPRVLREPQIHYGTIASGNRVIKDGIERDAIAREFNILCFEMEAAGIMNHLPCLVVRGICDYCDSHKNKQWQGYAALVAAIYARTLLSVIPVNYGQQEQLQPSGTWVVPFNRNPRFQGRDDKIIQLKDQILRRDGTRKAAISGLGGVGKTQIALEVAYQIHEQDPAYSVFWIPSTTVEAIEQAFMNIGEQLRLPDITAANIKSQIKTYLSSTGVSPWLLIIDNADDEDIWMKPLGASSPALKTFLPQTHNGFILFTTRNQRLATRLVGGPEIISLSELDPITAVNLFKDLLIQKHLPEEDQESTAILMRQLCGLPLALTQAASFINETSITLRTYLSLLDQQETSMIELLSQDFEDDYRYSDIKNPIATTWFISFQQIQQSCDLAAEYLAFIACIDARDIPLSLIPCDQSELAQEKALGVLKAYAFITEQTNNRFISMHRLVHLAIRSWLRQEGQLQQRVITAGNHLSQIFPSNDHPYRNIWREYLPHAEILLQCNELKSDPELRGDIRWRVGLCLYSDGRYNEAELLIRAAKEANELALGAKDHHTLMSMETLALVYQAQGRLPEAEQLELAVMEIRKRELGAEHPDTLIIIGNLASIYWNQGRYREAEELEVQLIETRKRVLGAEDPGTLMSMTNLASIYQDQHRYKEAEQLLLAMMEIRKRVLGVEHPDTLIGMSNLASLYRKQGRLDEAEELGLIVMEIRKRVLGAEHPDTLISMSNLALLYQTQGRLDEAEQFGLTVMETRKRVLGAEHPHTLTSMANLAFIMKNQERYLDAIPLLSSYLQLREKRFGATDGHTLRARAELESWQAALHGQQSPPPTTVSRRGPRDVSYLPLIQGGPVPSLLKSLQPWLIPSRPGQIVDERTGSEDVD</sequence>
<keyword evidence="5" id="KW-1185">Reference proteome</keyword>
<organism evidence="4 5">
    <name type="scientific">Penicilliopsis zonata CBS 506.65</name>
    <dbReference type="NCBI Taxonomy" id="1073090"/>
    <lineage>
        <taxon>Eukaryota</taxon>
        <taxon>Fungi</taxon>
        <taxon>Dikarya</taxon>
        <taxon>Ascomycota</taxon>
        <taxon>Pezizomycotina</taxon>
        <taxon>Eurotiomycetes</taxon>
        <taxon>Eurotiomycetidae</taxon>
        <taxon>Eurotiales</taxon>
        <taxon>Aspergillaceae</taxon>
        <taxon>Penicilliopsis</taxon>
    </lineage>
</organism>
<dbReference type="GO" id="GO:0043531">
    <property type="term" value="F:ADP binding"/>
    <property type="evidence" value="ECO:0007669"/>
    <property type="project" value="InterPro"/>
</dbReference>
<feature type="signal peptide" evidence="1">
    <location>
        <begin position="1"/>
        <end position="29"/>
    </location>
</feature>
<dbReference type="Proteomes" id="UP000184188">
    <property type="component" value="Unassembled WGS sequence"/>
</dbReference>
<dbReference type="STRING" id="1073090.A0A1L9SM99"/>
<evidence type="ECO:0000313" key="5">
    <source>
        <dbReference type="Proteomes" id="UP000184188"/>
    </source>
</evidence>
<dbReference type="Pfam" id="PF01048">
    <property type="entry name" value="PNP_UDP_1"/>
    <property type="match status" value="1"/>
</dbReference>
<dbReference type="VEuPathDB" id="FungiDB:ASPZODRAFT_130176"/>
<dbReference type="InterPro" id="IPR035994">
    <property type="entry name" value="Nucleoside_phosphorylase_sf"/>
</dbReference>
<dbReference type="InterPro" id="IPR027417">
    <property type="entry name" value="P-loop_NTPase"/>
</dbReference>
<dbReference type="Pfam" id="PF13424">
    <property type="entry name" value="TPR_12"/>
    <property type="match status" value="2"/>
</dbReference>
<dbReference type="SMART" id="SM00028">
    <property type="entry name" value="TPR"/>
    <property type="match status" value="5"/>
</dbReference>
<dbReference type="Gene3D" id="1.25.40.10">
    <property type="entry name" value="Tetratricopeptide repeat domain"/>
    <property type="match status" value="2"/>
</dbReference>
<dbReference type="RefSeq" id="XP_022582731.1">
    <property type="nucleotide sequence ID" value="XM_022722445.1"/>
</dbReference>
<protein>
    <recommendedName>
        <fullName evidence="6">Nucleoside phosphorylase domain-containing protein</fullName>
    </recommendedName>
</protein>
<dbReference type="PANTHER" id="PTHR46082:SF11">
    <property type="entry name" value="AAA+ ATPASE DOMAIN-CONTAINING PROTEIN-RELATED"/>
    <property type="match status" value="1"/>
</dbReference>
<dbReference type="GeneID" id="34608910"/>
<dbReference type="GO" id="GO:0009116">
    <property type="term" value="P:nucleoside metabolic process"/>
    <property type="evidence" value="ECO:0007669"/>
    <property type="project" value="InterPro"/>
</dbReference>
<dbReference type="InterPro" id="IPR011990">
    <property type="entry name" value="TPR-like_helical_dom_sf"/>
</dbReference>
<dbReference type="AlphaFoldDB" id="A0A1L9SM99"/>
<feature type="domain" description="Nucleoside phosphorylase" evidence="3">
    <location>
        <begin position="15"/>
        <end position="291"/>
    </location>
</feature>
<dbReference type="InterPro" id="IPR019734">
    <property type="entry name" value="TPR_rpt"/>
</dbReference>
<gene>
    <name evidence="4" type="ORF">ASPZODRAFT_130176</name>
</gene>
<reference evidence="5" key="1">
    <citation type="journal article" date="2017" name="Genome Biol.">
        <title>Comparative genomics reveals high biological diversity and specific adaptations in the industrially and medically important fungal genus Aspergillus.</title>
        <authorList>
            <person name="de Vries R.P."/>
            <person name="Riley R."/>
            <person name="Wiebenga A."/>
            <person name="Aguilar-Osorio G."/>
            <person name="Amillis S."/>
            <person name="Uchima C.A."/>
            <person name="Anderluh G."/>
            <person name="Asadollahi M."/>
            <person name="Askin M."/>
            <person name="Barry K."/>
            <person name="Battaglia E."/>
            <person name="Bayram O."/>
            <person name="Benocci T."/>
            <person name="Braus-Stromeyer S.A."/>
            <person name="Caldana C."/>
            <person name="Canovas D."/>
            <person name="Cerqueira G.C."/>
            <person name="Chen F."/>
            <person name="Chen W."/>
            <person name="Choi C."/>
            <person name="Clum A."/>
            <person name="Dos Santos R.A."/>
            <person name="Damasio A.R."/>
            <person name="Diallinas G."/>
            <person name="Emri T."/>
            <person name="Fekete E."/>
            <person name="Flipphi M."/>
            <person name="Freyberg S."/>
            <person name="Gallo A."/>
            <person name="Gournas C."/>
            <person name="Habgood R."/>
            <person name="Hainaut M."/>
            <person name="Harispe M.L."/>
            <person name="Henrissat B."/>
            <person name="Hilden K.S."/>
            <person name="Hope R."/>
            <person name="Hossain A."/>
            <person name="Karabika E."/>
            <person name="Karaffa L."/>
            <person name="Karanyi Z."/>
            <person name="Krasevec N."/>
            <person name="Kuo A."/>
            <person name="Kusch H."/>
            <person name="LaButti K."/>
            <person name="Lagendijk E.L."/>
            <person name="Lapidus A."/>
            <person name="Levasseur A."/>
            <person name="Lindquist E."/>
            <person name="Lipzen A."/>
            <person name="Logrieco A.F."/>
            <person name="MacCabe A."/>
            <person name="Maekelae M.R."/>
            <person name="Malavazi I."/>
            <person name="Melin P."/>
            <person name="Meyer V."/>
            <person name="Mielnichuk N."/>
            <person name="Miskei M."/>
            <person name="Molnar A.P."/>
            <person name="Mule G."/>
            <person name="Ngan C.Y."/>
            <person name="Orejas M."/>
            <person name="Orosz E."/>
            <person name="Ouedraogo J.P."/>
            <person name="Overkamp K.M."/>
            <person name="Park H.-S."/>
            <person name="Perrone G."/>
            <person name="Piumi F."/>
            <person name="Punt P.J."/>
            <person name="Ram A.F."/>
            <person name="Ramon A."/>
            <person name="Rauscher S."/>
            <person name="Record E."/>
            <person name="Riano-Pachon D.M."/>
            <person name="Robert V."/>
            <person name="Roehrig J."/>
            <person name="Ruller R."/>
            <person name="Salamov A."/>
            <person name="Salih N.S."/>
            <person name="Samson R.A."/>
            <person name="Sandor E."/>
            <person name="Sanguinetti M."/>
            <person name="Schuetze T."/>
            <person name="Sepcic K."/>
            <person name="Shelest E."/>
            <person name="Sherlock G."/>
            <person name="Sophianopoulou V."/>
            <person name="Squina F.M."/>
            <person name="Sun H."/>
            <person name="Susca A."/>
            <person name="Todd R.B."/>
            <person name="Tsang A."/>
            <person name="Unkles S.E."/>
            <person name="van de Wiele N."/>
            <person name="van Rossen-Uffink D."/>
            <person name="Oliveira J.V."/>
            <person name="Vesth T.C."/>
            <person name="Visser J."/>
            <person name="Yu J.-H."/>
            <person name="Zhou M."/>
            <person name="Andersen M.R."/>
            <person name="Archer D.B."/>
            <person name="Baker S.E."/>
            <person name="Benoit I."/>
            <person name="Brakhage A.A."/>
            <person name="Braus G.H."/>
            <person name="Fischer R."/>
            <person name="Frisvad J.C."/>
            <person name="Goldman G.H."/>
            <person name="Houbraken J."/>
            <person name="Oakley B."/>
            <person name="Pocsi I."/>
            <person name="Scazzocchio C."/>
            <person name="Seiboth B."/>
            <person name="vanKuyk P.A."/>
            <person name="Wortman J."/>
            <person name="Dyer P.S."/>
            <person name="Grigoriev I.V."/>
        </authorList>
    </citation>
    <scope>NUCLEOTIDE SEQUENCE [LARGE SCALE GENOMIC DNA]</scope>
    <source>
        <strain evidence="5">CBS 506.65</strain>
    </source>
</reference>
<evidence type="ECO:0008006" key="6">
    <source>
        <dbReference type="Google" id="ProtNLM"/>
    </source>
</evidence>
<dbReference type="OrthoDB" id="5986190at2759"/>
<dbReference type="Gene3D" id="3.40.50.300">
    <property type="entry name" value="P-loop containing nucleotide triphosphate hydrolases"/>
    <property type="match status" value="1"/>
</dbReference>
<name>A0A1L9SM99_9EURO</name>
<dbReference type="InterPro" id="IPR002182">
    <property type="entry name" value="NB-ARC"/>
</dbReference>
<feature type="domain" description="NB-ARC" evidence="2">
    <location>
        <begin position="341"/>
        <end position="514"/>
    </location>
</feature>
<dbReference type="InterPro" id="IPR000845">
    <property type="entry name" value="Nucleoside_phosphorylase_d"/>
</dbReference>
<evidence type="ECO:0000256" key="1">
    <source>
        <dbReference type="SAM" id="SignalP"/>
    </source>
</evidence>
<dbReference type="PANTHER" id="PTHR46082">
    <property type="entry name" value="ATP/GTP-BINDING PROTEIN-RELATED"/>
    <property type="match status" value="1"/>
</dbReference>
<keyword evidence="1" id="KW-0732">Signal</keyword>
<dbReference type="Pfam" id="PF13374">
    <property type="entry name" value="TPR_10"/>
    <property type="match status" value="1"/>
</dbReference>
<dbReference type="Gene3D" id="3.40.50.1580">
    <property type="entry name" value="Nucleoside phosphorylase domain"/>
    <property type="match status" value="1"/>
</dbReference>
<dbReference type="EMBL" id="KV878339">
    <property type="protein sequence ID" value="OJJ48221.1"/>
    <property type="molecule type" value="Genomic_DNA"/>
</dbReference>
<dbReference type="SUPFAM" id="SSF48452">
    <property type="entry name" value="TPR-like"/>
    <property type="match status" value="2"/>
</dbReference>
<dbReference type="SUPFAM" id="SSF52540">
    <property type="entry name" value="P-loop containing nucleoside triphosphate hydrolases"/>
    <property type="match status" value="1"/>
</dbReference>
<evidence type="ECO:0000313" key="4">
    <source>
        <dbReference type="EMBL" id="OJJ48221.1"/>
    </source>
</evidence>
<accession>A0A1L9SM99</accession>
<dbReference type="GO" id="GO:0003824">
    <property type="term" value="F:catalytic activity"/>
    <property type="evidence" value="ECO:0007669"/>
    <property type="project" value="InterPro"/>
</dbReference>
<feature type="chain" id="PRO_5012454058" description="Nucleoside phosphorylase domain-containing protein" evidence="1">
    <location>
        <begin position="30"/>
        <end position="1093"/>
    </location>
</feature>
<proteinExistence type="predicted"/>
<dbReference type="SUPFAM" id="SSF53167">
    <property type="entry name" value="Purine and uridine phosphorylases"/>
    <property type="match status" value="1"/>
</dbReference>
<evidence type="ECO:0000259" key="3">
    <source>
        <dbReference type="Pfam" id="PF01048"/>
    </source>
</evidence>
<dbReference type="Pfam" id="PF00931">
    <property type="entry name" value="NB-ARC"/>
    <property type="match status" value="1"/>
</dbReference>